<feature type="region of interest" description="Disordered" evidence="3">
    <location>
        <begin position="190"/>
        <end position="216"/>
    </location>
</feature>
<name>A0AAV8ACR6_9EUKA</name>
<sequence>MSEKKTESTTKLYLGNISFNSTEESLEEAFGEYGKVKEVTVIRRGNRSLGYGFLEMETVEGAEKAIEGLNNQEVDEREIVVEFSDPNKSKRRSRGRGRGRGRFRGRGRGRGRFRGRGRGRGRGRYFSPYRMGYGRGYYQDPYYSPYRGFGGYGERGYGRREFGGRGFEERGFEGREGGFGGRGFRGRGFGRRRFGGRGRGRGRGFGGRRFQRRPNFDERNPSETVLFITNIPFEFTDDDLLEAFTDYEPTRAKVIQSRNGRSKGFGFVEFADQENRDEALQVNETEIGGRTAFVKVAFEPIRAFEEEEEEN</sequence>
<feature type="domain" description="RRM" evidence="4">
    <location>
        <begin position="224"/>
        <end position="299"/>
    </location>
</feature>
<reference evidence="5" key="1">
    <citation type="submission" date="2022-08" db="EMBL/GenBank/DDBJ databases">
        <title>Novel sulphate-reducing endosymbionts in the free-living metamonad Anaeramoeba.</title>
        <authorList>
            <person name="Jerlstrom-Hultqvist J."/>
            <person name="Cepicka I."/>
            <person name="Gallot-Lavallee L."/>
            <person name="Salas-Leiva D."/>
            <person name="Curtis B.A."/>
            <person name="Zahonova K."/>
            <person name="Pipaliya S."/>
            <person name="Dacks J."/>
            <person name="Roger A.J."/>
        </authorList>
    </citation>
    <scope>NUCLEOTIDE SEQUENCE</scope>
    <source>
        <strain evidence="5">Busselton2</strain>
    </source>
</reference>
<dbReference type="InterPro" id="IPR050502">
    <property type="entry name" value="Euk_RNA-bind_prot"/>
</dbReference>
<dbReference type="SUPFAM" id="SSF54928">
    <property type="entry name" value="RNA-binding domain, RBD"/>
    <property type="match status" value="2"/>
</dbReference>
<organism evidence="5 6">
    <name type="scientific">Anaeramoeba flamelloides</name>
    <dbReference type="NCBI Taxonomy" id="1746091"/>
    <lineage>
        <taxon>Eukaryota</taxon>
        <taxon>Metamonada</taxon>
        <taxon>Anaeramoebidae</taxon>
        <taxon>Anaeramoeba</taxon>
    </lineage>
</organism>
<protein>
    <submittedName>
        <fullName evidence="5">RNA-binding protein</fullName>
    </submittedName>
</protein>
<feature type="domain" description="RRM" evidence="4">
    <location>
        <begin position="10"/>
        <end position="86"/>
    </location>
</feature>
<dbReference type="Gene3D" id="3.30.70.330">
    <property type="match status" value="2"/>
</dbReference>
<dbReference type="GO" id="GO:0003729">
    <property type="term" value="F:mRNA binding"/>
    <property type="evidence" value="ECO:0007669"/>
    <property type="project" value="TreeGrafter"/>
</dbReference>
<evidence type="ECO:0000313" key="5">
    <source>
        <dbReference type="EMBL" id="KAJ3450731.1"/>
    </source>
</evidence>
<proteinExistence type="predicted"/>
<evidence type="ECO:0000256" key="2">
    <source>
        <dbReference type="PROSITE-ProRule" id="PRU00176"/>
    </source>
</evidence>
<dbReference type="AlphaFoldDB" id="A0AAV8ACR6"/>
<feature type="compositionally biased region" description="Basic residues" evidence="3">
    <location>
        <begin position="190"/>
        <end position="202"/>
    </location>
</feature>
<dbReference type="SMART" id="SM00360">
    <property type="entry name" value="RRM"/>
    <property type="match status" value="2"/>
</dbReference>
<evidence type="ECO:0000256" key="1">
    <source>
        <dbReference type="ARBA" id="ARBA00022884"/>
    </source>
</evidence>
<evidence type="ECO:0000259" key="4">
    <source>
        <dbReference type="PROSITE" id="PS50102"/>
    </source>
</evidence>
<dbReference type="EMBL" id="JANTQA010000012">
    <property type="protein sequence ID" value="KAJ3450731.1"/>
    <property type="molecule type" value="Genomic_DNA"/>
</dbReference>
<dbReference type="Proteomes" id="UP001146793">
    <property type="component" value="Unassembled WGS sequence"/>
</dbReference>
<dbReference type="GO" id="GO:0005634">
    <property type="term" value="C:nucleus"/>
    <property type="evidence" value="ECO:0007669"/>
    <property type="project" value="TreeGrafter"/>
</dbReference>
<gene>
    <name evidence="5" type="ORF">M0812_06917</name>
</gene>
<dbReference type="PANTHER" id="PTHR48025">
    <property type="entry name" value="OS02G0815200 PROTEIN"/>
    <property type="match status" value="1"/>
</dbReference>
<feature type="compositionally biased region" description="Basic residues" evidence="3">
    <location>
        <begin position="89"/>
        <end position="121"/>
    </location>
</feature>
<comment type="caution">
    <text evidence="5">The sequence shown here is derived from an EMBL/GenBank/DDBJ whole genome shotgun (WGS) entry which is preliminary data.</text>
</comment>
<keyword evidence="1 2" id="KW-0694">RNA-binding</keyword>
<dbReference type="PANTHER" id="PTHR48025:SF1">
    <property type="entry name" value="RRM DOMAIN-CONTAINING PROTEIN"/>
    <property type="match status" value="1"/>
</dbReference>
<dbReference type="InterPro" id="IPR035979">
    <property type="entry name" value="RBD_domain_sf"/>
</dbReference>
<dbReference type="InterPro" id="IPR000504">
    <property type="entry name" value="RRM_dom"/>
</dbReference>
<accession>A0AAV8ACR6</accession>
<dbReference type="InterPro" id="IPR012677">
    <property type="entry name" value="Nucleotide-bd_a/b_plait_sf"/>
</dbReference>
<evidence type="ECO:0000256" key="3">
    <source>
        <dbReference type="SAM" id="MobiDB-lite"/>
    </source>
</evidence>
<evidence type="ECO:0000313" key="6">
    <source>
        <dbReference type="Proteomes" id="UP001146793"/>
    </source>
</evidence>
<feature type="region of interest" description="Disordered" evidence="3">
    <location>
        <begin position="80"/>
        <end position="121"/>
    </location>
</feature>
<dbReference type="Pfam" id="PF00076">
    <property type="entry name" value="RRM_1"/>
    <property type="match status" value="2"/>
</dbReference>
<dbReference type="PROSITE" id="PS50102">
    <property type="entry name" value="RRM"/>
    <property type="match status" value="2"/>
</dbReference>